<accession>A0A1F5VI15</accession>
<protein>
    <submittedName>
        <fullName evidence="2">Uncharacterized protein</fullName>
    </submittedName>
</protein>
<proteinExistence type="predicted"/>
<name>A0A1F5VI15_9BACT</name>
<evidence type="ECO:0000313" key="3">
    <source>
        <dbReference type="Proteomes" id="UP000178943"/>
    </source>
</evidence>
<feature type="compositionally biased region" description="Basic and acidic residues" evidence="1">
    <location>
        <begin position="105"/>
        <end position="123"/>
    </location>
</feature>
<reference evidence="2 3" key="1">
    <citation type="journal article" date="2016" name="Nat. Commun.">
        <title>Thousands of microbial genomes shed light on interconnected biogeochemical processes in an aquifer system.</title>
        <authorList>
            <person name="Anantharaman K."/>
            <person name="Brown C.T."/>
            <person name="Hug L.A."/>
            <person name="Sharon I."/>
            <person name="Castelle C.J."/>
            <person name="Probst A.J."/>
            <person name="Thomas B.C."/>
            <person name="Singh A."/>
            <person name="Wilkins M.J."/>
            <person name="Karaoz U."/>
            <person name="Brodie E.L."/>
            <person name="Williams K.H."/>
            <person name="Hubbard S.S."/>
            <person name="Banfield J.F."/>
        </authorList>
    </citation>
    <scope>NUCLEOTIDE SEQUENCE [LARGE SCALE GENOMIC DNA]</scope>
</reference>
<sequence length="191" mass="22275">MKPDPKKVDKDLAEIDVLLGKLKLEWDRYFGGGARVPPFQFQKVIEDRFRRYLDTSELSYSQIFRLNTIQGKFTSIKDRFERMLRFREEGLSVAGKVIPVTVVRSADEEKERPEEQKAEKEQQSHAFSELFDQYVAARKQCGESVVQLKIEAFADNIKKQKAQIKEKLRGRDVEFYVAIENGKTKLKARPK</sequence>
<dbReference type="AlphaFoldDB" id="A0A1F5VI15"/>
<dbReference type="EMBL" id="MFGW01000170">
    <property type="protein sequence ID" value="OGF63066.1"/>
    <property type="molecule type" value="Genomic_DNA"/>
</dbReference>
<dbReference type="STRING" id="1817863.A2Y62_02440"/>
<gene>
    <name evidence="2" type="ORF">A2Y62_02440</name>
</gene>
<comment type="caution">
    <text evidence="2">The sequence shown here is derived from an EMBL/GenBank/DDBJ whole genome shotgun (WGS) entry which is preliminary data.</text>
</comment>
<feature type="region of interest" description="Disordered" evidence="1">
    <location>
        <begin position="105"/>
        <end position="124"/>
    </location>
</feature>
<evidence type="ECO:0000313" key="2">
    <source>
        <dbReference type="EMBL" id="OGF63066.1"/>
    </source>
</evidence>
<organism evidence="2 3">
    <name type="scientific">Candidatus Fischerbacteria bacterium RBG_13_37_8</name>
    <dbReference type="NCBI Taxonomy" id="1817863"/>
    <lineage>
        <taxon>Bacteria</taxon>
        <taxon>Candidatus Fischeribacteriota</taxon>
    </lineage>
</organism>
<dbReference type="NCBIfam" id="NF041621">
    <property type="entry name" value="MXAN_5187_C_dom"/>
    <property type="match status" value="1"/>
</dbReference>
<dbReference type="Proteomes" id="UP000178943">
    <property type="component" value="Unassembled WGS sequence"/>
</dbReference>
<evidence type="ECO:0000256" key="1">
    <source>
        <dbReference type="SAM" id="MobiDB-lite"/>
    </source>
</evidence>